<feature type="domain" description="CD-NTase-associated protein 15" evidence="1">
    <location>
        <begin position="68"/>
        <end position="188"/>
    </location>
</feature>
<dbReference type="EMBL" id="JACHJR010000001">
    <property type="protein sequence ID" value="MBB4950692.1"/>
    <property type="molecule type" value="Genomic_DNA"/>
</dbReference>
<dbReference type="RefSeq" id="WP_184922097.1">
    <property type="nucleotide sequence ID" value="NZ_JACHJR010000001.1"/>
</dbReference>
<dbReference type="InterPro" id="IPR041208">
    <property type="entry name" value="Cap15"/>
</dbReference>
<evidence type="ECO:0000259" key="1">
    <source>
        <dbReference type="Pfam" id="PF18153"/>
    </source>
</evidence>
<sequence>MSPATTVRTTATALTTVYTIALPLLGITPAENLKHLFAYLPSLLSYGVLVFDKWAWRWPLIHRITGHPWIGGTWRAMLTTASESRIPASGNRGPITSYLTIEQTYWTLHATLRTAESRSRSTNATIVKTDGSGIAEVRFLYENTPRTEHLRRSPRHEGACQLSVTGRAPRSITGSYFTSRYTAGDMDLSLIDRSTNYGTFAEAQTADQGSAESG</sequence>
<reference evidence="2 3" key="1">
    <citation type="submission" date="2020-08" db="EMBL/GenBank/DDBJ databases">
        <title>Sequencing the genomes of 1000 actinobacteria strains.</title>
        <authorList>
            <person name="Klenk H.-P."/>
        </authorList>
    </citation>
    <scope>NUCLEOTIDE SEQUENCE [LARGE SCALE GENOMIC DNA]</scope>
    <source>
        <strain evidence="2 3">DSM 44786</strain>
    </source>
</reference>
<dbReference type="AlphaFoldDB" id="A0A7W7SIF6"/>
<accession>A0A7W7SIF6</accession>
<name>A0A7W7SIF6_9ACTN</name>
<dbReference type="Pfam" id="PF18153">
    <property type="entry name" value="Cap15_CD_rec"/>
    <property type="match status" value="1"/>
</dbReference>
<protein>
    <recommendedName>
        <fullName evidence="1">CD-NTase-associated protein 15 domain-containing protein</fullName>
    </recommendedName>
</protein>
<organism evidence="2 3">
    <name type="scientific">Kitasatospora gansuensis</name>
    <dbReference type="NCBI Taxonomy" id="258050"/>
    <lineage>
        <taxon>Bacteria</taxon>
        <taxon>Bacillati</taxon>
        <taxon>Actinomycetota</taxon>
        <taxon>Actinomycetes</taxon>
        <taxon>Kitasatosporales</taxon>
        <taxon>Streptomycetaceae</taxon>
        <taxon>Kitasatospora</taxon>
    </lineage>
</organism>
<keyword evidence="3" id="KW-1185">Reference proteome</keyword>
<proteinExistence type="predicted"/>
<dbReference type="Proteomes" id="UP000573327">
    <property type="component" value="Unassembled WGS sequence"/>
</dbReference>
<comment type="caution">
    <text evidence="2">The sequence shown here is derived from an EMBL/GenBank/DDBJ whole genome shotgun (WGS) entry which is preliminary data.</text>
</comment>
<evidence type="ECO:0000313" key="2">
    <source>
        <dbReference type="EMBL" id="MBB4950692.1"/>
    </source>
</evidence>
<evidence type="ECO:0000313" key="3">
    <source>
        <dbReference type="Proteomes" id="UP000573327"/>
    </source>
</evidence>
<gene>
    <name evidence="2" type="ORF">F4556_006227</name>
</gene>